<keyword evidence="1" id="KW-1133">Transmembrane helix</keyword>
<dbReference type="AlphaFoldDB" id="A0A382F517"/>
<protein>
    <recommendedName>
        <fullName evidence="2">RING-type domain-containing protein</fullName>
    </recommendedName>
</protein>
<sequence>MLYKVLQILYIINIMTDKIAAKRCRKPERYCLGLNETHVSCDTETKYGNKTYTCSCSPTSCFDSKDCERIYEFDEQCENSRNSMNSDIMIVFMIILFAGLVYCCAKAFQRRYYRRNRYGNQVAQNIFGNRIHSEVRGRRRRRRKILRVITYTLDDIELIDNDADEISENSKCVICLDELREEGENERQIAKLKCNHYFHKKCISNWFDEKPDCPICRGTVVTNEETVDITI</sequence>
<feature type="transmembrane region" description="Helical" evidence="1">
    <location>
        <begin position="88"/>
        <end position="108"/>
    </location>
</feature>
<dbReference type="PANTHER" id="PTHR45676:SF41">
    <property type="entry name" value="RING-H2 FINGER PROTEIN ATL66"/>
    <property type="match status" value="1"/>
</dbReference>
<dbReference type="GO" id="GO:0016567">
    <property type="term" value="P:protein ubiquitination"/>
    <property type="evidence" value="ECO:0007669"/>
    <property type="project" value="UniProtKB-UniPathway"/>
</dbReference>
<proteinExistence type="predicted"/>
<keyword evidence="1" id="KW-0812">Transmembrane</keyword>
<dbReference type="InterPro" id="IPR001841">
    <property type="entry name" value="Znf_RING"/>
</dbReference>
<accession>A0A382F517</accession>
<dbReference type="SMART" id="SM00184">
    <property type="entry name" value="RING"/>
    <property type="match status" value="1"/>
</dbReference>
<organism evidence="3">
    <name type="scientific">marine metagenome</name>
    <dbReference type="NCBI Taxonomy" id="408172"/>
    <lineage>
        <taxon>unclassified sequences</taxon>
        <taxon>metagenomes</taxon>
        <taxon>ecological metagenomes</taxon>
    </lineage>
</organism>
<name>A0A382F517_9ZZZZ</name>
<evidence type="ECO:0000256" key="1">
    <source>
        <dbReference type="SAM" id="Phobius"/>
    </source>
</evidence>
<dbReference type="Pfam" id="PF13639">
    <property type="entry name" value="zf-RING_2"/>
    <property type="match status" value="1"/>
</dbReference>
<dbReference type="UniPathway" id="UPA00143"/>
<feature type="domain" description="RING-type" evidence="2">
    <location>
        <begin position="172"/>
        <end position="217"/>
    </location>
</feature>
<dbReference type="EMBL" id="UINC01048057">
    <property type="protein sequence ID" value="SVB58118.1"/>
    <property type="molecule type" value="Genomic_DNA"/>
</dbReference>
<dbReference type="Gene3D" id="3.30.40.10">
    <property type="entry name" value="Zinc/RING finger domain, C3HC4 (zinc finger)"/>
    <property type="match status" value="1"/>
</dbReference>
<evidence type="ECO:0000259" key="2">
    <source>
        <dbReference type="PROSITE" id="PS50089"/>
    </source>
</evidence>
<dbReference type="InterPro" id="IPR013083">
    <property type="entry name" value="Znf_RING/FYVE/PHD"/>
</dbReference>
<keyword evidence="1" id="KW-0472">Membrane</keyword>
<evidence type="ECO:0000313" key="3">
    <source>
        <dbReference type="EMBL" id="SVB58118.1"/>
    </source>
</evidence>
<dbReference type="PROSITE" id="PS50089">
    <property type="entry name" value="ZF_RING_2"/>
    <property type="match status" value="1"/>
</dbReference>
<gene>
    <name evidence="3" type="ORF">METZ01_LOCUS210972</name>
</gene>
<reference evidence="3" key="1">
    <citation type="submission" date="2018-05" db="EMBL/GenBank/DDBJ databases">
        <authorList>
            <person name="Lanie J.A."/>
            <person name="Ng W.-L."/>
            <person name="Kazmierczak K.M."/>
            <person name="Andrzejewski T.M."/>
            <person name="Davidsen T.M."/>
            <person name="Wayne K.J."/>
            <person name="Tettelin H."/>
            <person name="Glass J.I."/>
            <person name="Rusch D."/>
            <person name="Podicherti R."/>
            <person name="Tsui H.-C.T."/>
            <person name="Winkler M.E."/>
        </authorList>
    </citation>
    <scope>NUCLEOTIDE SEQUENCE</scope>
</reference>
<dbReference type="PANTHER" id="PTHR45676">
    <property type="entry name" value="RING-H2 FINGER PROTEIN ATL51-RELATED"/>
    <property type="match status" value="1"/>
</dbReference>
<dbReference type="SUPFAM" id="SSF57850">
    <property type="entry name" value="RING/U-box"/>
    <property type="match status" value="1"/>
</dbReference>